<dbReference type="EMBL" id="JBJQND010000014">
    <property type="protein sequence ID" value="KAL3854578.1"/>
    <property type="molecule type" value="Genomic_DNA"/>
</dbReference>
<dbReference type="AlphaFoldDB" id="A0ABD3V1U3"/>
<accession>A0ABD3V1U3</accession>
<protein>
    <submittedName>
        <fullName evidence="1">Uncharacterized protein</fullName>
    </submittedName>
</protein>
<gene>
    <name evidence="1" type="ORF">ACJMK2_013842</name>
</gene>
<organism evidence="1 2">
    <name type="scientific">Sinanodonta woodiana</name>
    <name type="common">Chinese pond mussel</name>
    <name type="synonym">Anodonta woodiana</name>
    <dbReference type="NCBI Taxonomy" id="1069815"/>
    <lineage>
        <taxon>Eukaryota</taxon>
        <taxon>Metazoa</taxon>
        <taxon>Spiralia</taxon>
        <taxon>Lophotrochozoa</taxon>
        <taxon>Mollusca</taxon>
        <taxon>Bivalvia</taxon>
        <taxon>Autobranchia</taxon>
        <taxon>Heteroconchia</taxon>
        <taxon>Palaeoheterodonta</taxon>
        <taxon>Unionida</taxon>
        <taxon>Unionoidea</taxon>
        <taxon>Unionidae</taxon>
        <taxon>Unioninae</taxon>
        <taxon>Sinanodonta</taxon>
    </lineage>
</organism>
<name>A0ABD3V1U3_SINWO</name>
<proteinExistence type="predicted"/>
<keyword evidence="2" id="KW-1185">Reference proteome</keyword>
<dbReference type="PANTHER" id="PTHR45913:SF5">
    <property type="entry name" value="GENERAL TRANSCRIPTION FACTOR II-I REPEAT DOMAIN-CONTAINING PROTEIN 2A-LIKE PROTEIN"/>
    <property type="match status" value="1"/>
</dbReference>
<sequence length="157" mass="17765">FVRGVSSSFDITEELIGMGSMKDQTTASALFEETVRLCSSVSLDFMKLVIVTTDGAPVMIGESNGLVALLMKHRGKQNRQLVKLRCIIHQQKLCSKELGFQALMALVTKTINFIKSRGLNHRQFRSLLEEIGADYGDLVYCCEVRWLSRGKMLKRFW</sequence>
<comment type="caution">
    <text evidence="1">The sequence shown here is derived from an EMBL/GenBank/DDBJ whole genome shotgun (WGS) entry which is preliminary data.</text>
</comment>
<feature type="non-terminal residue" evidence="1">
    <location>
        <position position="157"/>
    </location>
</feature>
<evidence type="ECO:0000313" key="2">
    <source>
        <dbReference type="Proteomes" id="UP001634394"/>
    </source>
</evidence>
<feature type="non-terminal residue" evidence="1">
    <location>
        <position position="1"/>
    </location>
</feature>
<evidence type="ECO:0000313" key="1">
    <source>
        <dbReference type="EMBL" id="KAL3854578.1"/>
    </source>
</evidence>
<dbReference type="PANTHER" id="PTHR45913">
    <property type="entry name" value="EPM2A-INTERACTING PROTEIN 1"/>
    <property type="match status" value="1"/>
</dbReference>
<dbReference type="Proteomes" id="UP001634394">
    <property type="component" value="Unassembled WGS sequence"/>
</dbReference>
<reference evidence="1 2" key="1">
    <citation type="submission" date="2024-11" db="EMBL/GenBank/DDBJ databases">
        <title>Chromosome-level genome assembly of the freshwater bivalve Anodonta woodiana.</title>
        <authorList>
            <person name="Chen X."/>
        </authorList>
    </citation>
    <scope>NUCLEOTIDE SEQUENCE [LARGE SCALE GENOMIC DNA]</scope>
    <source>
        <strain evidence="1">MN2024</strain>
        <tissue evidence="1">Gills</tissue>
    </source>
</reference>